<dbReference type="Proteomes" id="UP000593892">
    <property type="component" value="Chromosome"/>
</dbReference>
<name>A0A7S7NP43_PALFE</name>
<dbReference type="GO" id="GO:0016811">
    <property type="term" value="F:hydrolase activity, acting on carbon-nitrogen (but not peptide) bonds, in linear amides"/>
    <property type="evidence" value="ECO:0007669"/>
    <property type="project" value="TreeGrafter"/>
</dbReference>
<keyword evidence="2" id="KW-1185">Reference proteome</keyword>
<dbReference type="NCBIfam" id="TIGR04001">
    <property type="entry name" value="thiol_BshB1"/>
    <property type="match status" value="1"/>
</dbReference>
<reference evidence="1 2" key="1">
    <citation type="submission" date="2020-10" db="EMBL/GenBank/DDBJ databases">
        <title>Complete genome sequence of Paludibaculum fermentans P105T, a facultatively anaerobic acidobacterium capable of dissimilatory Fe(III) reduction.</title>
        <authorList>
            <person name="Dedysh S.N."/>
            <person name="Beletsky A.V."/>
            <person name="Kulichevskaya I.S."/>
            <person name="Mardanov A.V."/>
            <person name="Ravin N.V."/>
        </authorList>
    </citation>
    <scope>NUCLEOTIDE SEQUENCE [LARGE SCALE GENOMIC DNA]</scope>
    <source>
        <strain evidence="1 2">P105</strain>
    </source>
</reference>
<dbReference type="Gene3D" id="3.40.50.10320">
    <property type="entry name" value="LmbE-like"/>
    <property type="match status" value="1"/>
</dbReference>
<dbReference type="RefSeq" id="WP_194448789.1">
    <property type="nucleotide sequence ID" value="NZ_CP063849.1"/>
</dbReference>
<dbReference type="KEGG" id="pfer:IRI77_30800"/>
<organism evidence="1 2">
    <name type="scientific">Paludibaculum fermentans</name>
    <dbReference type="NCBI Taxonomy" id="1473598"/>
    <lineage>
        <taxon>Bacteria</taxon>
        <taxon>Pseudomonadati</taxon>
        <taxon>Acidobacteriota</taxon>
        <taxon>Terriglobia</taxon>
        <taxon>Bryobacterales</taxon>
        <taxon>Bryobacteraceae</taxon>
        <taxon>Paludibaculum</taxon>
    </lineage>
</organism>
<dbReference type="SUPFAM" id="SSF102588">
    <property type="entry name" value="LmbE-like"/>
    <property type="match status" value="1"/>
</dbReference>
<dbReference type="InterPro" id="IPR023842">
    <property type="entry name" value="Bacillithiol_biosynth_BshB1"/>
</dbReference>
<sequence length="248" mass="27819">MFYPPLLDLDDAPALDVLALAAHPDDIEQTCGGALLKMAEMGYVTGALDLTAGDMGTRGTPELRMEEARKAATILRLGFRENLQMPDARLENSIPLRMTLMGVIRRLKPKVLILPYWEARHPDHYVASILGFEAAFLSGIRKMDDLAEPHRPFKVVYASSYATVNPSFVVDITPYFERRMESLFAYESQYGETAEGAGLFPKKAEIHDRLRSIARYYGNLIGAKYGEPYVVKETMKVDDMVTMGVRSF</sequence>
<evidence type="ECO:0000313" key="1">
    <source>
        <dbReference type="EMBL" id="QOY87120.1"/>
    </source>
</evidence>
<dbReference type="PANTHER" id="PTHR12993">
    <property type="entry name" value="N-ACETYLGLUCOSAMINYL-PHOSPHATIDYLINOSITOL DE-N-ACETYLASE-RELATED"/>
    <property type="match status" value="1"/>
</dbReference>
<protein>
    <submittedName>
        <fullName evidence="1">Bacillithiol biosynthesis deacetylase BshB1</fullName>
    </submittedName>
</protein>
<dbReference type="AlphaFoldDB" id="A0A7S7NP43"/>
<dbReference type="Pfam" id="PF02585">
    <property type="entry name" value="PIG-L"/>
    <property type="match status" value="1"/>
</dbReference>
<accession>A0A7S7NP43</accession>
<dbReference type="InterPro" id="IPR024078">
    <property type="entry name" value="LmbE-like_dom_sf"/>
</dbReference>
<dbReference type="GO" id="GO:0071793">
    <property type="term" value="P:bacillithiol biosynthetic process"/>
    <property type="evidence" value="ECO:0007669"/>
    <property type="project" value="InterPro"/>
</dbReference>
<dbReference type="PANTHER" id="PTHR12993:SF30">
    <property type="entry name" value="N-ACETYL-ALPHA-D-GLUCOSAMINYL L-MALATE DEACETYLASE 1"/>
    <property type="match status" value="1"/>
</dbReference>
<gene>
    <name evidence="1" type="primary">bshB1</name>
    <name evidence="1" type="ORF">IRI77_30800</name>
</gene>
<dbReference type="InterPro" id="IPR003737">
    <property type="entry name" value="GlcNAc_PI_deacetylase-related"/>
</dbReference>
<proteinExistence type="predicted"/>
<evidence type="ECO:0000313" key="2">
    <source>
        <dbReference type="Proteomes" id="UP000593892"/>
    </source>
</evidence>
<dbReference type="GO" id="GO:0019213">
    <property type="term" value="F:deacetylase activity"/>
    <property type="evidence" value="ECO:0007669"/>
    <property type="project" value="InterPro"/>
</dbReference>
<dbReference type="EMBL" id="CP063849">
    <property type="protein sequence ID" value="QOY87120.1"/>
    <property type="molecule type" value="Genomic_DNA"/>
</dbReference>